<feature type="compositionally biased region" description="Polar residues" evidence="2">
    <location>
        <begin position="1"/>
        <end position="17"/>
    </location>
</feature>
<dbReference type="Proteomes" id="UP000186895">
    <property type="component" value="Unassembled WGS sequence"/>
</dbReference>
<dbReference type="InterPro" id="IPR035919">
    <property type="entry name" value="EAL_sf"/>
</dbReference>
<dbReference type="InterPro" id="IPR000160">
    <property type="entry name" value="GGDEF_dom"/>
</dbReference>
<dbReference type="InterPro" id="IPR011006">
    <property type="entry name" value="CheY-like_superfamily"/>
</dbReference>
<proteinExistence type="predicted"/>
<dbReference type="SUPFAM" id="SSF55073">
    <property type="entry name" value="Nucleotide cyclase"/>
    <property type="match status" value="1"/>
</dbReference>
<feature type="modified residue" description="4-aspartylphosphate" evidence="1">
    <location>
        <position position="80"/>
    </location>
</feature>
<dbReference type="eggNOG" id="COG5001">
    <property type="taxonomic scope" value="Bacteria"/>
</dbReference>
<evidence type="ECO:0000256" key="2">
    <source>
        <dbReference type="SAM" id="MobiDB-lite"/>
    </source>
</evidence>
<dbReference type="InterPro" id="IPR050706">
    <property type="entry name" value="Cyclic-di-GMP_PDE-like"/>
</dbReference>
<evidence type="ECO:0000313" key="5">
    <source>
        <dbReference type="EMBL" id="SIQ46615.1"/>
    </source>
</evidence>
<accession>A0A1N6SZN5</accession>
<evidence type="ECO:0000256" key="1">
    <source>
        <dbReference type="PROSITE-ProRule" id="PRU00169"/>
    </source>
</evidence>
<dbReference type="CDD" id="cd01948">
    <property type="entry name" value="EAL"/>
    <property type="match status" value="1"/>
</dbReference>
<feature type="domain" description="Response regulatory" evidence="3">
    <location>
        <begin position="25"/>
        <end position="149"/>
    </location>
</feature>
<keyword evidence="1" id="KW-0597">Phosphoprotein</keyword>
<dbReference type="EMBL" id="FTMN01000005">
    <property type="protein sequence ID" value="SIQ46615.1"/>
    <property type="molecule type" value="Genomic_DNA"/>
</dbReference>
<dbReference type="Gene3D" id="3.30.70.270">
    <property type="match status" value="1"/>
</dbReference>
<dbReference type="STRING" id="49186.SAMN05421647_10557"/>
<feature type="domain" description="EAL" evidence="4">
    <location>
        <begin position="481"/>
        <end position="734"/>
    </location>
</feature>
<dbReference type="InterPro" id="IPR043128">
    <property type="entry name" value="Rev_trsase/Diguanyl_cyclase"/>
</dbReference>
<dbReference type="Gene3D" id="3.20.20.450">
    <property type="entry name" value="EAL domain"/>
    <property type="match status" value="1"/>
</dbReference>
<dbReference type="SUPFAM" id="SSF52172">
    <property type="entry name" value="CheY-like"/>
    <property type="match status" value="1"/>
</dbReference>
<evidence type="ECO:0000259" key="4">
    <source>
        <dbReference type="PROSITE" id="PS50883"/>
    </source>
</evidence>
<dbReference type="InterPro" id="IPR001633">
    <property type="entry name" value="EAL_dom"/>
</dbReference>
<organism evidence="5 6">
    <name type="scientific">Marinobacterium stanieri</name>
    <dbReference type="NCBI Taxonomy" id="49186"/>
    <lineage>
        <taxon>Bacteria</taxon>
        <taxon>Pseudomonadati</taxon>
        <taxon>Pseudomonadota</taxon>
        <taxon>Gammaproteobacteria</taxon>
        <taxon>Oceanospirillales</taxon>
        <taxon>Oceanospirillaceae</taxon>
        <taxon>Marinobacterium</taxon>
    </lineage>
</organism>
<dbReference type="PANTHER" id="PTHR33121">
    <property type="entry name" value="CYCLIC DI-GMP PHOSPHODIESTERASE PDEF"/>
    <property type="match status" value="1"/>
</dbReference>
<dbReference type="SUPFAM" id="SSF141868">
    <property type="entry name" value="EAL domain-like"/>
    <property type="match status" value="1"/>
</dbReference>
<dbReference type="PROSITE" id="PS50110">
    <property type="entry name" value="RESPONSE_REGULATORY"/>
    <property type="match status" value="1"/>
</dbReference>
<dbReference type="SMART" id="SM00267">
    <property type="entry name" value="GGDEF"/>
    <property type="match status" value="1"/>
</dbReference>
<evidence type="ECO:0000313" key="6">
    <source>
        <dbReference type="Proteomes" id="UP000186895"/>
    </source>
</evidence>
<dbReference type="GO" id="GO:0000160">
    <property type="term" value="P:phosphorelay signal transduction system"/>
    <property type="evidence" value="ECO:0007669"/>
    <property type="project" value="InterPro"/>
</dbReference>
<dbReference type="InterPro" id="IPR021800">
    <property type="entry name" value="DUF3369"/>
</dbReference>
<dbReference type="eggNOG" id="COG3279">
    <property type="taxonomic scope" value="Bacteria"/>
</dbReference>
<dbReference type="SMART" id="SM00052">
    <property type="entry name" value="EAL"/>
    <property type="match status" value="1"/>
</dbReference>
<dbReference type="Pfam" id="PF11849">
    <property type="entry name" value="DUF3369"/>
    <property type="match status" value="1"/>
</dbReference>
<dbReference type="PROSITE" id="PS50883">
    <property type="entry name" value="EAL"/>
    <property type="match status" value="1"/>
</dbReference>
<sequence>MPRNQLFQFKASSQSPPEHSVRPWKVLSVEDDGGYQSSLCHALSTLRVEQRPVEVLKARSAMEAARILPDHPDISVILLDVVMEDDDAGLKLVGTIRETIGNHLVRIVLLTGQPGMAPRTDVMSHLDIDDYWCKSELDHDHLISILNGNIRTWERARQLEKARQGLQILIEASQSLSRQRDLHQYTQAVLMHLSILLDVEEGGIVCALQPAGGDLESSRIVAATGSFGSLSNYTLHQLRDPDMRRSLTQALETHQHVFAPTHTLLNFAQSDLNDSHYLVLIKTGRQLEQSEINLLEVFCENIDSGFRNLSLYKRLNKLAYQDPLLDIPNRNYLKRVIRDLSQAEAEQHQLLAVKLHELNEAALVFGESFCDKVLSALIERLRALSTHPTLIARLDRYDFALLAPIDSFTSELPETLQAPLIIEGATHRIQHIAALVKLSDCPGCPPEQLLRLGELSVASAARDGKRFAFYNPGQEQSVRKRQTLLDKLKSALENQAFSLALQPKVCLKSGQLKGFEALARWTTDDGSSVSPGVFVPLAETAGLITELDLQVLDMTLDVIQQLIAQDTPLPVAFNTSTLDLLNTSYMEVLLTRIEQSGIEHHLLDMEITETQVMEEYEQTAEQLALLRQLGIGISIDDFGTGYSSLAHITDLPASTLKIDQTFVRRLGESEEATHVVEMILRLSERFGFDVVAEGIETRQQLQLLQARGCQLGQGYLFARPMPVAEALQWAQEHHRTSLFQHN</sequence>
<name>A0A1N6SZN5_9GAMM</name>
<reference evidence="5 6" key="1">
    <citation type="submission" date="2017-01" db="EMBL/GenBank/DDBJ databases">
        <authorList>
            <person name="Mah S.A."/>
            <person name="Swanson W.J."/>
            <person name="Moy G.W."/>
            <person name="Vacquier V.D."/>
        </authorList>
    </citation>
    <scope>NUCLEOTIDE SEQUENCE [LARGE SCALE GENOMIC DNA]</scope>
    <source>
        <strain evidence="5 6">DSM 7027</strain>
    </source>
</reference>
<dbReference type="AlphaFoldDB" id="A0A1N6SZN5"/>
<dbReference type="Gene3D" id="3.40.50.2300">
    <property type="match status" value="1"/>
</dbReference>
<dbReference type="InterPro" id="IPR001789">
    <property type="entry name" value="Sig_transdc_resp-reg_receiver"/>
</dbReference>
<keyword evidence="6" id="KW-1185">Reference proteome</keyword>
<evidence type="ECO:0000259" key="3">
    <source>
        <dbReference type="PROSITE" id="PS50110"/>
    </source>
</evidence>
<dbReference type="RefSeq" id="WP_076462958.1">
    <property type="nucleotide sequence ID" value="NZ_FTMN01000005.1"/>
</dbReference>
<dbReference type="Pfam" id="PF00990">
    <property type="entry name" value="GGDEF"/>
    <property type="match status" value="1"/>
</dbReference>
<dbReference type="GO" id="GO:0071111">
    <property type="term" value="F:cyclic-guanylate-specific phosphodiesterase activity"/>
    <property type="evidence" value="ECO:0007669"/>
    <property type="project" value="InterPro"/>
</dbReference>
<dbReference type="SMART" id="SM00448">
    <property type="entry name" value="REC"/>
    <property type="match status" value="1"/>
</dbReference>
<dbReference type="Pfam" id="PF00563">
    <property type="entry name" value="EAL"/>
    <property type="match status" value="1"/>
</dbReference>
<gene>
    <name evidence="5" type="ORF">SAMN05421647_10557</name>
</gene>
<protein>
    <submittedName>
        <fullName evidence="5">EAL domain, c-di-GMP-specific phosphodiesterase class I (Or its enzymatically inactive variant)</fullName>
    </submittedName>
</protein>
<dbReference type="InterPro" id="IPR029787">
    <property type="entry name" value="Nucleotide_cyclase"/>
</dbReference>
<feature type="region of interest" description="Disordered" evidence="2">
    <location>
        <begin position="1"/>
        <end position="20"/>
    </location>
</feature>
<dbReference type="PANTHER" id="PTHR33121:SF70">
    <property type="entry name" value="SIGNALING PROTEIN YKOW"/>
    <property type="match status" value="1"/>
</dbReference>